<dbReference type="PANTHER" id="PTHR33931:SF2">
    <property type="entry name" value="HOLIN-LIKE PROTEIN CIDA"/>
    <property type="match status" value="1"/>
</dbReference>
<feature type="transmembrane region" description="Helical" evidence="6">
    <location>
        <begin position="29"/>
        <end position="49"/>
    </location>
</feature>
<dbReference type="EMBL" id="CP017781">
    <property type="protein sequence ID" value="AOZ70326.1"/>
    <property type="molecule type" value="Genomic_DNA"/>
</dbReference>
<evidence type="ECO:0000256" key="1">
    <source>
        <dbReference type="ARBA" id="ARBA00004651"/>
    </source>
</evidence>
<dbReference type="GO" id="GO:0005886">
    <property type="term" value="C:plasma membrane"/>
    <property type="evidence" value="ECO:0007669"/>
    <property type="project" value="UniProtKB-SubCell"/>
</dbReference>
<organism evidence="7 8">
    <name type="scientific">Rhodobacter xanthinilyticus</name>
    <dbReference type="NCBI Taxonomy" id="1850250"/>
    <lineage>
        <taxon>Bacteria</taxon>
        <taxon>Pseudomonadati</taxon>
        <taxon>Pseudomonadota</taxon>
        <taxon>Alphaproteobacteria</taxon>
        <taxon>Rhodobacterales</taxon>
        <taxon>Rhodobacter group</taxon>
        <taxon>Rhodobacter</taxon>
    </lineage>
</organism>
<evidence type="ECO:0000313" key="8">
    <source>
        <dbReference type="Proteomes" id="UP000176562"/>
    </source>
</evidence>
<feature type="transmembrane region" description="Helical" evidence="6">
    <location>
        <begin position="86"/>
        <end position="109"/>
    </location>
</feature>
<evidence type="ECO:0008006" key="9">
    <source>
        <dbReference type="Google" id="ProtNLM"/>
    </source>
</evidence>
<dbReference type="AlphaFoldDB" id="A0A1D9MER2"/>
<dbReference type="KEGG" id="rhp:LPB142_14180"/>
<feature type="transmembrane region" description="Helical" evidence="6">
    <location>
        <begin position="61"/>
        <end position="80"/>
    </location>
</feature>
<dbReference type="RefSeq" id="WP_071166740.1">
    <property type="nucleotide sequence ID" value="NZ_CP017781.1"/>
</dbReference>
<keyword evidence="4 6" id="KW-1133">Transmembrane helix</keyword>
<evidence type="ECO:0000313" key="7">
    <source>
        <dbReference type="EMBL" id="AOZ70326.1"/>
    </source>
</evidence>
<evidence type="ECO:0000256" key="2">
    <source>
        <dbReference type="ARBA" id="ARBA00022475"/>
    </source>
</evidence>
<evidence type="ECO:0000256" key="5">
    <source>
        <dbReference type="ARBA" id="ARBA00023136"/>
    </source>
</evidence>
<sequence length="118" mass="11812">MVAALAIVLLFQLVGEVVSRALGLPLPGPVLGMIAMVVALALSPRLGALIKPTAQGLLQHLSLLFVPAGVGVVAHLPTLASHGLALALSLVGSTLLAIIVGAVTFTLVARAVGSRDDV</sequence>
<evidence type="ECO:0000256" key="3">
    <source>
        <dbReference type="ARBA" id="ARBA00022692"/>
    </source>
</evidence>
<protein>
    <recommendedName>
        <fullName evidence="9">CidA/LrgA family protein</fullName>
    </recommendedName>
</protein>
<name>A0A1D9MER2_9RHOB</name>
<proteinExistence type="predicted"/>
<reference evidence="7 8" key="1">
    <citation type="submission" date="2016-10" db="EMBL/GenBank/DDBJ databases">
        <title>Rhodobacter sp. LPB0142, isolated from sea water.</title>
        <authorList>
            <person name="Kim E."/>
            <person name="Yi H."/>
        </authorList>
    </citation>
    <scope>NUCLEOTIDE SEQUENCE [LARGE SCALE GENOMIC DNA]</scope>
    <source>
        <strain evidence="7 8">LPB0142</strain>
    </source>
</reference>
<dbReference type="Proteomes" id="UP000176562">
    <property type="component" value="Chromosome"/>
</dbReference>
<gene>
    <name evidence="7" type="ORF">LPB142_14180</name>
</gene>
<evidence type="ECO:0000256" key="4">
    <source>
        <dbReference type="ARBA" id="ARBA00022989"/>
    </source>
</evidence>
<keyword evidence="2" id="KW-1003">Cell membrane</keyword>
<evidence type="ECO:0000256" key="6">
    <source>
        <dbReference type="SAM" id="Phobius"/>
    </source>
</evidence>
<keyword evidence="5 6" id="KW-0472">Membrane</keyword>
<dbReference type="PANTHER" id="PTHR33931">
    <property type="entry name" value="HOLIN-LIKE PROTEIN CIDA-RELATED"/>
    <property type="match status" value="1"/>
</dbReference>
<dbReference type="InterPro" id="IPR005538">
    <property type="entry name" value="LrgA/CidA"/>
</dbReference>
<dbReference type="Pfam" id="PF03788">
    <property type="entry name" value="LrgA"/>
    <property type="match status" value="1"/>
</dbReference>
<keyword evidence="3 6" id="KW-0812">Transmembrane</keyword>
<keyword evidence="8" id="KW-1185">Reference proteome</keyword>
<comment type="subcellular location">
    <subcellularLocation>
        <location evidence="1">Cell membrane</location>
        <topology evidence="1">Multi-pass membrane protein</topology>
    </subcellularLocation>
</comment>
<accession>A0A1D9MER2</accession>
<dbReference type="STRING" id="1850250.LPB142_14180"/>